<dbReference type="Gene3D" id="3.30.70.80">
    <property type="entry name" value="Peptidase S8 propeptide/proteinase inhibitor I9"/>
    <property type="match status" value="1"/>
</dbReference>
<dbReference type="PaxDb" id="3708-A0A078JCK1"/>
<reference evidence="3" key="3">
    <citation type="submission" date="2021-01" db="EMBL/GenBank/DDBJ databases">
        <authorList>
            <consortium name="Genoscope - CEA"/>
            <person name="William W."/>
        </authorList>
    </citation>
    <scope>NUCLEOTIDE SEQUENCE</scope>
</reference>
<sequence length="123" mass="13911">MNEFSMVLYLFMFFTVTSAQPSHDGRKVYIVYMGALPSINDYVTIEDYHFSLVRSVTGKSYTPSLIVSNYGRSFDGFAAWLTEEESKKLSVMPDVFSVFPDGMLHLDVINNGGIHSGLRTRHL</sequence>
<dbReference type="SMR" id="A0A078JCK1"/>
<feature type="signal peptide" evidence="1">
    <location>
        <begin position="1"/>
        <end position="19"/>
    </location>
</feature>
<organism evidence="4 5">
    <name type="scientific">Brassica napus</name>
    <name type="common">Rape</name>
    <dbReference type="NCBI Taxonomy" id="3708"/>
    <lineage>
        <taxon>Eukaryota</taxon>
        <taxon>Viridiplantae</taxon>
        <taxon>Streptophyta</taxon>
        <taxon>Embryophyta</taxon>
        <taxon>Tracheophyta</taxon>
        <taxon>Spermatophyta</taxon>
        <taxon>Magnoliopsida</taxon>
        <taxon>eudicotyledons</taxon>
        <taxon>Gunneridae</taxon>
        <taxon>Pentapetalae</taxon>
        <taxon>rosids</taxon>
        <taxon>malvids</taxon>
        <taxon>Brassicales</taxon>
        <taxon>Brassicaceae</taxon>
        <taxon>Brassiceae</taxon>
        <taxon>Brassica</taxon>
    </lineage>
</organism>
<dbReference type="Proteomes" id="UP000028999">
    <property type="component" value="Unassembled WGS sequence"/>
</dbReference>
<reference evidence="4" key="2">
    <citation type="submission" date="2014-06" db="EMBL/GenBank/DDBJ databases">
        <authorList>
            <person name="Genoscope - CEA"/>
        </authorList>
    </citation>
    <scope>NUCLEOTIDE SEQUENCE</scope>
</reference>
<keyword evidence="5" id="KW-1185">Reference proteome</keyword>
<evidence type="ECO:0000313" key="5">
    <source>
        <dbReference type="Proteomes" id="UP000028999"/>
    </source>
</evidence>
<dbReference type="Proteomes" id="UP001295469">
    <property type="component" value="Chromosome C09"/>
</dbReference>
<feature type="domain" description="Inhibitor I9" evidence="2">
    <location>
        <begin position="28"/>
        <end position="106"/>
    </location>
</feature>
<dbReference type="EMBL" id="HG994373">
    <property type="protein sequence ID" value="CAF1769855.1"/>
    <property type="molecule type" value="Genomic_DNA"/>
</dbReference>
<evidence type="ECO:0000313" key="3">
    <source>
        <dbReference type="EMBL" id="CAF1769855.1"/>
    </source>
</evidence>
<dbReference type="AlphaFoldDB" id="A0A078JCK1"/>
<proteinExistence type="predicted"/>
<dbReference type="EMBL" id="LK034753">
    <property type="protein sequence ID" value="CDY65353.1"/>
    <property type="molecule type" value="Genomic_DNA"/>
</dbReference>
<name>A0A078JCK1_BRANA</name>
<dbReference type="PANTHER" id="PTHR48222:SF4">
    <property type="entry name" value="PROTEINASE INHIBITOR, PROPEPTIDE"/>
    <property type="match status" value="1"/>
</dbReference>
<dbReference type="STRING" id="3708.A0A078JCK1"/>
<evidence type="ECO:0000256" key="1">
    <source>
        <dbReference type="SAM" id="SignalP"/>
    </source>
</evidence>
<reference evidence="4 5" key="1">
    <citation type="journal article" date="2014" name="Science">
        <title>Plant genetics. Early allopolyploid evolution in the post-Neolithic Brassica napus oilseed genome.</title>
        <authorList>
            <person name="Chalhoub B."/>
            <person name="Denoeud F."/>
            <person name="Liu S."/>
            <person name="Parkin I.A."/>
            <person name="Tang H."/>
            <person name="Wang X."/>
            <person name="Chiquet J."/>
            <person name="Belcram H."/>
            <person name="Tong C."/>
            <person name="Samans B."/>
            <person name="Correa M."/>
            <person name="Da Silva C."/>
            <person name="Just J."/>
            <person name="Falentin C."/>
            <person name="Koh C.S."/>
            <person name="Le Clainche I."/>
            <person name="Bernard M."/>
            <person name="Bento P."/>
            <person name="Noel B."/>
            <person name="Labadie K."/>
            <person name="Alberti A."/>
            <person name="Charles M."/>
            <person name="Arnaud D."/>
            <person name="Guo H."/>
            <person name="Daviaud C."/>
            <person name="Alamery S."/>
            <person name="Jabbari K."/>
            <person name="Zhao M."/>
            <person name="Edger P.P."/>
            <person name="Chelaifa H."/>
            <person name="Tack D."/>
            <person name="Lassalle G."/>
            <person name="Mestiri I."/>
            <person name="Schnel N."/>
            <person name="Le Paslier M.C."/>
            <person name="Fan G."/>
            <person name="Renault V."/>
            <person name="Bayer P.E."/>
            <person name="Golicz A.A."/>
            <person name="Manoli S."/>
            <person name="Lee T.H."/>
            <person name="Thi V.H."/>
            <person name="Chalabi S."/>
            <person name="Hu Q."/>
            <person name="Fan C."/>
            <person name="Tollenaere R."/>
            <person name="Lu Y."/>
            <person name="Battail C."/>
            <person name="Shen J."/>
            <person name="Sidebottom C.H."/>
            <person name="Wang X."/>
            <person name="Canaguier A."/>
            <person name="Chauveau A."/>
            <person name="Berard A."/>
            <person name="Deniot G."/>
            <person name="Guan M."/>
            <person name="Liu Z."/>
            <person name="Sun F."/>
            <person name="Lim Y.P."/>
            <person name="Lyons E."/>
            <person name="Town C.D."/>
            <person name="Bancroft I."/>
            <person name="Wang X."/>
            <person name="Meng J."/>
            <person name="Ma J."/>
            <person name="Pires J.C."/>
            <person name="King G.J."/>
            <person name="Brunel D."/>
            <person name="Delourme R."/>
            <person name="Renard M."/>
            <person name="Aury J.M."/>
            <person name="Adams K.L."/>
            <person name="Batley J."/>
            <person name="Snowdon R.J."/>
            <person name="Tost J."/>
            <person name="Edwards D."/>
            <person name="Zhou Y."/>
            <person name="Hua W."/>
            <person name="Sharpe A.G."/>
            <person name="Paterson A.H."/>
            <person name="Guan C."/>
            <person name="Wincker P."/>
        </authorList>
    </citation>
    <scope>NUCLEOTIDE SEQUENCE [LARGE SCALE GENOMIC DNA]</scope>
    <source>
        <strain evidence="5">cv. Darmor-bzh</strain>
    </source>
</reference>
<protein>
    <submittedName>
        <fullName evidence="3">(rape) hypothetical protein</fullName>
    </submittedName>
    <submittedName>
        <fullName evidence="4">BnaCnng46800D protein</fullName>
    </submittedName>
</protein>
<dbReference type="Pfam" id="PF05922">
    <property type="entry name" value="Inhibitor_I9"/>
    <property type="match status" value="1"/>
</dbReference>
<dbReference type="Gramene" id="CDY65353">
    <property type="protein sequence ID" value="CDY65353"/>
    <property type="gene ID" value="GSBRNA2T00045680001"/>
</dbReference>
<dbReference type="InterPro" id="IPR037045">
    <property type="entry name" value="S8pro/Inhibitor_I9_sf"/>
</dbReference>
<gene>
    <name evidence="4" type="primary">BnaCnng46800D</name>
    <name evidence="3" type="ORF">DARMORV10_C09P51440.1</name>
    <name evidence="4" type="ORF">GSBRNA2T00045680001</name>
</gene>
<evidence type="ECO:0000259" key="2">
    <source>
        <dbReference type="Pfam" id="PF05922"/>
    </source>
</evidence>
<feature type="chain" id="PRO_5040666156" evidence="1">
    <location>
        <begin position="20"/>
        <end position="123"/>
    </location>
</feature>
<keyword evidence="1" id="KW-0732">Signal</keyword>
<accession>A0A078JCK1</accession>
<dbReference type="PANTHER" id="PTHR48222">
    <property type="entry name" value="PROTEINASE INHIBITOR, PROPEPTIDE"/>
    <property type="match status" value="1"/>
</dbReference>
<dbReference type="InterPro" id="IPR010259">
    <property type="entry name" value="S8pro/Inhibitor_I9"/>
</dbReference>
<evidence type="ECO:0000313" key="4">
    <source>
        <dbReference type="EMBL" id="CDY65353.1"/>
    </source>
</evidence>